<evidence type="ECO:0000313" key="1">
    <source>
        <dbReference type="EMBL" id="MBO8451233.1"/>
    </source>
</evidence>
<gene>
    <name evidence="1" type="ORF">IAA96_09045</name>
</gene>
<name>A0A9D9HHU3_9SPIR</name>
<evidence type="ECO:0000313" key="2">
    <source>
        <dbReference type="Proteomes" id="UP000823616"/>
    </source>
</evidence>
<protein>
    <submittedName>
        <fullName evidence="1">Uncharacterized protein</fullName>
    </submittedName>
</protein>
<reference evidence="1" key="1">
    <citation type="submission" date="2020-10" db="EMBL/GenBank/DDBJ databases">
        <authorList>
            <person name="Gilroy R."/>
        </authorList>
    </citation>
    <scope>NUCLEOTIDE SEQUENCE</scope>
    <source>
        <strain evidence="1">B3-4054</strain>
    </source>
</reference>
<accession>A0A9D9HHU3</accession>
<proteinExistence type="predicted"/>
<dbReference type="EMBL" id="JADIMS010000167">
    <property type="protein sequence ID" value="MBO8451233.1"/>
    <property type="molecule type" value="Genomic_DNA"/>
</dbReference>
<dbReference type="Proteomes" id="UP000823616">
    <property type="component" value="Unassembled WGS sequence"/>
</dbReference>
<reference evidence="1" key="2">
    <citation type="journal article" date="2021" name="PeerJ">
        <title>Extensive microbial diversity within the chicken gut microbiome revealed by metagenomics and culture.</title>
        <authorList>
            <person name="Gilroy R."/>
            <person name="Ravi A."/>
            <person name="Getino M."/>
            <person name="Pursley I."/>
            <person name="Horton D.L."/>
            <person name="Alikhan N.F."/>
            <person name="Baker D."/>
            <person name="Gharbi K."/>
            <person name="Hall N."/>
            <person name="Watson M."/>
            <person name="Adriaenssens E.M."/>
            <person name="Foster-Nyarko E."/>
            <person name="Jarju S."/>
            <person name="Secka A."/>
            <person name="Antonio M."/>
            <person name="Oren A."/>
            <person name="Chaudhuri R.R."/>
            <person name="La Ragione R."/>
            <person name="Hildebrand F."/>
            <person name="Pallen M.J."/>
        </authorList>
    </citation>
    <scope>NUCLEOTIDE SEQUENCE</scope>
    <source>
        <strain evidence="1">B3-4054</strain>
    </source>
</reference>
<comment type="caution">
    <text evidence="1">The sequence shown here is derived from an EMBL/GenBank/DDBJ whole genome shotgun (WGS) entry which is preliminary data.</text>
</comment>
<dbReference type="AlphaFoldDB" id="A0A9D9HHU3"/>
<organism evidence="1 2">
    <name type="scientific">Candidatus Avitreponema avistercoris</name>
    <dbReference type="NCBI Taxonomy" id="2840705"/>
    <lineage>
        <taxon>Bacteria</taxon>
        <taxon>Pseudomonadati</taxon>
        <taxon>Spirochaetota</taxon>
        <taxon>Spirochaetia</taxon>
        <taxon>Spirochaetales</taxon>
        <taxon>Candidatus Avitreponema</taxon>
    </lineage>
</organism>
<sequence>MLNLDKKEKEYLLALLAGAPESATGKKLAARIARSLRPIQVKSAKRKGMDWQKECCEMIGRITGVPYPAEDGNGEIRSRESARPGTDIILRGTAAERFDWQVECKNTRTVSLPEWIRQAQRNSGEEDNWLLLIKSEALPCRKIAVMDLNRFEALASQTAGRQNGY</sequence>